<dbReference type="GO" id="GO:0016740">
    <property type="term" value="F:transferase activity"/>
    <property type="evidence" value="ECO:0007669"/>
    <property type="project" value="UniProtKB-KW"/>
</dbReference>
<sequence>MSLLTITDLTLRIAGRVLLDNASLSIDPGRKVGLVGRNGAGKSTLLAAIAGDLHPDGGTIQLSNRASMGRVKQETPEGDASLIDTVLAGDLERARLLHEAEAAHDPSRLADIHERLLVIDAHTAPARAASILSGLGFDHAAQQRPVSSFSGGWRMRVALATALFLNPDLLLLDEPTNHLDIEATIWLENWLKTFSGAAIVVSHDRSLLDSVVDSIAHLDKGKLSLTPGGYNEFIRIRTEQALQQNRAAERLAAQRAHMQSFVDRFRAKATKARQAQARLKALARLPQIDSVVEDSPTRFSFPEPTPLPPPMLSLENVSVGYDGRAVLSNLSCRLDLDDRIALLGQNGKGKSTFAKLLAGRLDPISGRVNHSPRLRIGYFAQHQGDELVLGDTPIDHMSRAMPDATPVAVRAQLDRFGLDAGKAESRVGDLSGGEKARLLLALATRNAPHLLLLDEPTNHLDLDARDALIRALCDFEGAVVLISHDSHLVESVADRLWLVDEGTITPFDDDMDGYRSWLIERARKAASDSRVESEPDSAGRKDQRRDRAEQRKALAPLRKEAKAAEHLLEQLGKERQKIETRLADPALYAKSDTAEITKLNTRLAALRLEEQAAEERWLAAEAEIDEANRN</sequence>
<protein>
    <submittedName>
        <fullName evidence="7">Glycosyl transferase family 1</fullName>
    </submittedName>
</protein>
<dbReference type="PROSITE" id="PS00211">
    <property type="entry name" value="ABC_TRANSPORTER_1"/>
    <property type="match status" value="2"/>
</dbReference>
<dbReference type="InterPro" id="IPR027417">
    <property type="entry name" value="P-loop_NTPase"/>
</dbReference>
<keyword evidence="2" id="KW-0547">Nucleotide-binding</keyword>
<dbReference type="GeneID" id="78226778"/>
<dbReference type="InterPro" id="IPR017871">
    <property type="entry name" value="ABC_transporter-like_CS"/>
</dbReference>
<evidence type="ECO:0000256" key="5">
    <source>
        <dbReference type="SAM" id="MobiDB-lite"/>
    </source>
</evidence>
<dbReference type="Gene3D" id="3.40.50.300">
    <property type="entry name" value="P-loop containing nucleotide triphosphate hydrolases"/>
    <property type="match status" value="2"/>
</dbReference>
<evidence type="ECO:0000259" key="6">
    <source>
        <dbReference type="PROSITE" id="PS50893"/>
    </source>
</evidence>
<proteinExistence type="predicted"/>
<evidence type="ECO:0000256" key="1">
    <source>
        <dbReference type="ARBA" id="ARBA00022737"/>
    </source>
</evidence>
<reference evidence="7 8" key="1">
    <citation type="submission" date="2019-07" db="EMBL/GenBank/DDBJ databases">
        <title>Whole genome shotgun sequence of Asaia bogorensis NBRC 16594.</title>
        <authorList>
            <person name="Hosoyama A."/>
            <person name="Uohara A."/>
            <person name="Ohji S."/>
            <person name="Ichikawa N."/>
        </authorList>
    </citation>
    <scope>NUCLEOTIDE SEQUENCE [LARGE SCALE GENOMIC DNA]</scope>
    <source>
        <strain evidence="7 8">NBRC 16594</strain>
    </source>
</reference>
<feature type="domain" description="ABC transporter" evidence="6">
    <location>
        <begin position="4"/>
        <end position="245"/>
    </location>
</feature>
<evidence type="ECO:0000256" key="4">
    <source>
        <dbReference type="SAM" id="Coils"/>
    </source>
</evidence>
<keyword evidence="1" id="KW-0677">Repeat</keyword>
<evidence type="ECO:0000256" key="3">
    <source>
        <dbReference type="ARBA" id="ARBA00022840"/>
    </source>
</evidence>
<evidence type="ECO:0000313" key="8">
    <source>
        <dbReference type="Proteomes" id="UP000321287"/>
    </source>
</evidence>
<keyword evidence="3" id="KW-0067">ATP-binding</keyword>
<dbReference type="FunFam" id="3.40.50.300:FF:000011">
    <property type="entry name" value="Putative ABC transporter ATP-binding component"/>
    <property type="match status" value="1"/>
</dbReference>
<dbReference type="AlphaFoldDB" id="A0AAN4U1J9"/>
<dbReference type="InterPro" id="IPR003593">
    <property type="entry name" value="AAA+_ATPase"/>
</dbReference>
<dbReference type="PROSITE" id="PS50893">
    <property type="entry name" value="ABC_TRANSPORTER_2"/>
    <property type="match status" value="2"/>
</dbReference>
<dbReference type="PANTHER" id="PTHR19211">
    <property type="entry name" value="ATP-BINDING TRANSPORT PROTEIN-RELATED"/>
    <property type="match status" value="1"/>
</dbReference>
<dbReference type="KEGG" id="abg:Asbog_01749"/>
<dbReference type="Pfam" id="PF00005">
    <property type="entry name" value="ABC_tran"/>
    <property type="match status" value="2"/>
</dbReference>
<dbReference type="SMART" id="SM00382">
    <property type="entry name" value="AAA"/>
    <property type="match status" value="2"/>
</dbReference>
<dbReference type="SUPFAM" id="SSF52540">
    <property type="entry name" value="P-loop containing nucleoside triphosphate hydrolases"/>
    <property type="match status" value="2"/>
</dbReference>
<dbReference type="GO" id="GO:0005524">
    <property type="term" value="F:ATP binding"/>
    <property type="evidence" value="ECO:0007669"/>
    <property type="project" value="UniProtKB-KW"/>
</dbReference>
<dbReference type="Gene3D" id="1.10.287.380">
    <property type="entry name" value="Valyl-tRNA synthetase, C-terminal domain"/>
    <property type="match status" value="1"/>
</dbReference>
<dbReference type="CDD" id="cd00882">
    <property type="entry name" value="Ras_like_GTPase"/>
    <property type="match status" value="1"/>
</dbReference>
<dbReference type="InterPro" id="IPR037118">
    <property type="entry name" value="Val-tRNA_synth_C_sf"/>
</dbReference>
<keyword evidence="8" id="KW-1185">Reference proteome</keyword>
<dbReference type="CDD" id="cd03221">
    <property type="entry name" value="ABCF_EF-3"/>
    <property type="match status" value="2"/>
</dbReference>
<dbReference type="GO" id="GO:0016887">
    <property type="term" value="F:ATP hydrolysis activity"/>
    <property type="evidence" value="ECO:0007669"/>
    <property type="project" value="InterPro"/>
</dbReference>
<name>A0AAN4U1J9_9PROT</name>
<keyword evidence="7" id="KW-0808">Transferase</keyword>
<feature type="domain" description="ABC transporter" evidence="6">
    <location>
        <begin position="312"/>
        <end position="526"/>
    </location>
</feature>
<dbReference type="Pfam" id="PF12848">
    <property type="entry name" value="ABC_tran_Xtn"/>
    <property type="match status" value="1"/>
</dbReference>
<comment type="caution">
    <text evidence="7">The sequence shown here is derived from an EMBL/GenBank/DDBJ whole genome shotgun (WGS) entry which is preliminary data.</text>
</comment>
<dbReference type="InterPro" id="IPR003439">
    <property type="entry name" value="ABC_transporter-like_ATP-bd"/>
</dbReference>
<dbReference type="RefSeq" id="WP_062165816.1">
    <property type="nucleotide sequence ID" value="NZ_AP014690.1"/>
</dbReference>
<dbReference type="InterPro" id="IPR032781">
    <property type="entry name" value="ABC_tran_Xtn"/>
</dbReference>
<keyword evidence="4" id="KW-0175">Coiled coil</keyword>
<evidence type="ECO:0000256" key="2">
    <source>
        <dbReference type="ARBA" id="ARBA00022741"/>
    </source>
</evidence>
<dbReference type="EMBL" id="BJVS01000001">
    <property type="protein sequence ID" value="GEL52571.1"/>
    <property type="molecule type" value="Genomic_DNA"/>
</dbReference>
<dbReference type="Proteomes" id="UP000321287">
    <property type="component" value="Unassembled WGS sequence"/>
</dbReference>
<evidence type="ECO:0000313" key="7">
    <source>
        <dbReference type="EMBL" id="GEL52571.1"/>
    </source>
</evidence>
<gene>
    <name evidence="7" type="ORF">ABO01nite_05780</name>
</gene>
<dbReference type="PANTHER" id="PTHR19211:SF14">
    <property type="entry name" value="ATP-BINDING CASSETTE SUB-FAMILY F MEMBER 1"/>
    <property type="match status" value="1"/>
</dbReference>
<dbReference type="InterPro" id="IPR050611">
    <property type="entry name" value="ABCF"/>
</dbReference>
<feature type="coiled-coil region" evidence="4">
    <location>
        <begin position="554"/>
        <end position="630"/>
    </location>
</feature>
<organism evidence="7 8">
    <name type="scientific">Asaia bogorensis NBRC 16594</name>
    <dbReference type="NCBI Taxonomy" id="1231624"/>
    <lineage>
        <taxon>Bacteria</taxon>
        <taxon>Pseudomonadati</taxon>
        <taxon>Pseudomonadota</taxon>
        <taxon>Alphaproteobacteria</taxon>
        <taxon>Acetobacterales</taxon>
        <taxon>Acetobacteraceae</taxon>
        <taxon>Asaia</taxon>
    </lineage>
</organism>
<feature type="region of interest" description="Disordered" evidence="5">
    <location>
        <begin position="528"/>
        <end position="551"/>
    </location>
</feature>
<accession>A0AAN4U1J9</accession>